<evidence type="ECO:0000313" key="3">
    <source>
        <dbReference type="EMBL" id="OLQ06115.1"/>
    </source>
</evidence>
<organism evidence="3 4">
    <name type="scientific">Symbiodinium microadriaticum</name>
    <name type="common">Dinoflagellate</name>
    <name type="synonym">Zooxanthella microadriatica</name>
    <dbReference type="NCBI Taxonomy" id="2951"/>
    <lineage>
        <taxon>Eukaryota</taxon>
        <taxon>Sar</taxon>
        <taxon>Alveolata</taxon>
        <taxon>Dinophyceae</taxon>
        <taxon>Suessiales</taxon>
        <taxon>Symbiodiniaceae</taxon>
        <taxon>Symbiodinium</taxon>
    </lineage>
</organism>
<comment type="similarity">
    <text evidence="1">Belongs to the pseudouridine synthase RluA family.</text>
</comment>
<feature type="region of interest" description="Disordered" evidence="2">
    <location>
        <begin position="203"/>
        <end position="222"/>
    </location>
</feature>
<feature type="region of interest" description="Disordered" evidence="2">
    <location>
        <begin position="608"/>
        <end position="645"/>
    </location>
</feature>
<name>A0A1Q9EFA0_SYMMI</name>
<evidence type="ECO:0000313" key="4">
    <source>
        <dbReference type="Proteomes" id="UP000186817"/>
    </source>
</evidence>
<dbReference type="GO" id="GO:0009982">
    <property type="term" value="F:pseudouridine synthase activity"/>
    <property type="evidence" value="ECO:0007669"/>
    <property type="project" value="InterPro"/>
</dbReference>
<gene>
    <name evidence="3" type="ORF">AK812_SmicGene10629</name>
</gene>
<dbReference type="SUPFAM" id="SSF55120">
    <property type="entry name" value="Pseudouridine synthase"/>
    <property type="match status" value="1"/>
</dbReference>
<feature type="compositionally biased region" description="Acidic residues" evidence="2">
    <location>
        <begin position="332"/>
        <end position="350"/>
    </location>
</feature>
<feature type="region of interest" description="Disordered" evidence="2">
    <location>
        <begin position="254"/>
        <end position="351"/>
    </location>
</feature>
<keyword evidence="4" id="KW-1185">Reference proteome</keyword>
<dbReference type="AlphaFoldDB" id="A0A1Q9EFA0"/>
<dbReference type="GO" id="GO:0000455">
    <property type="term" value="P:enzyme-directed rRNA pseudouridine synthesis"/>
    <property type="evidence" value="ECO:0007669"/>
    <property type="project" value="TreeGrafter"/>
</dbReference>
<proteinExistence type="inferred from homology"/>
<feature type="compositionally biased region" description="Basic and acidic residues" evidence="2">
    <location>
        <begin position="255"/>
        <end position="285"/>
    </location>
</feature>
<feature type="compositionally biased region" description="Acidic residues" evidence="2">
    <location>
        <begin position="286"/>
        <end position="299"/>
    </location>
</feature>
<dbReference type="InterPro" id="IPR006145">
    <property type="entry name" value="PsdUridine_synth_RsuA/RluA"/>
</dbReference>
<feature type="compositionally biased region" description="Basic and acidic residues" evidence="2">
    <location>
        <begin position="618"/>
        <end position="641"/>
    </location>
</feature>
<dbReference type="InterPro" id="IPR050188">
    <property type="entry name" value="RluA_PseudoU_synthase"/>
</dbReference>
<dbReference type="InterPro" id="IPR020103">
    <property type="entry name" value="PsdUridine_synth_cat_dom_sf"/>
</dbReference>
<dbReference type="CDD" id="cd02869">
    <property type="entry name" value="PseudoU_synth_RluA_like"/>
    <property type="match status" value="1"/>
</dbReference>
<evidence type="ECO:0000256" key="1">
    <source>
        <dbReference type="ARBA" id="ARBA00010876"/>
    </source>
</evidence>
<dbReference type="EMBL" id="LSRX01000167">
    <property type="protein sequence ID" value="OLQ06115.1"/>
    <property type="molecule type" value="Genomic_DNA"/>
</dbReference>
<accession>A0A1Q9EFA0</accession>
<dbReference type="PANTHER" id="PTHR21600">
    <property type="entry name" value="MITOCHONDRIAL RNA PSEUDOURIDINE SYNTHASE"/>
    <property type="match status" value="1"/>
</dbReference>
<dbReference type="Gene3D" id="3.30.2350.10">
    <property type="entry name" value="Pseudouridine synthase"/>
    <property type="match status" value="1"/>
</dbReference>
<dbReference type="PANTHER" id="PTHR21600:SF87">
    <property type="entry name" value="RNA PSEUDOURIDYLATE SYNTHASE DOMAIN-CONTAINING PROTEIN 1"/>
    <property type="match status" value="1"/>
</dbReference>
<comment type="caution">
    <text evidence="3">The sequence shown here is derived from an EMBL/GenBank/DDBJ whole genome shotgun (WGS) entry which is preliminary data.</text>
</comment>
<feature type="compositionally biased region" description="Acidic residues" evidence="2">
    <location>
        <begin position="436"/>
        <end position="452"/>
    </location>
</feature>
<sequence>MEAAAALLRRHKESAKLSEEFAEFFFSVQQEAIESLFRCSGTEAAISLSLSLVRQWGVRPLPWMERPLYVVVREAILTCVTADRSRLPLLDAYTSWIKSEYVRESRCKEIEEELLRQCSTANCEETMPPIASPMLVGSLNLLAPQDDQETATPASCMSRLRGRLLSGFLCRRMSAKSANGPELDSLDEVLLLLAGHHDWTEQAAAGADSDENTNNRPLTSHSSASCALQSHDASSVMEAVKAVICVSRYRRKKEVNRGDGDANGEKPNEGREDDAVTQESAREAGEEGEEEGAEEEEACEHDPVAMEVADDGEEDAVQALPVDIADASGPVDGEDEEGLDEEEAMEDDGDVRDIQDIEAMFLAELEDDDDDPVAEVASVAAPAGEEAKESSFGEVESDLGPIAAAAHTKALDKRRAPGVGYSLRKALPWKQPLPAEEAEAVSSDSDEDEEEINLSQYEISDDDDENLEPPVDISDADQESDLLDFDDLGDDDWQDDDDWKNYEDETEDDQELPLQLARPQAAKSLRERLLAELRQQDGKERLDRHLSVQWEHSLVFHDCPPLLGFTSYQDALCLLRCPALKVAEFKRLGYGKMLAQLSRALLRAPAATPSQPRWKTIPPREDGGMPKHIPPRERSRSRDRQSVGYFSKPPYREAAKAADPRRVHTDQWWTKEFLSIPQENPKVAFDREGVLVARDRVSTRYEALQDWIRHNMGYRYPWLYANDRAGLIHRLDVQTSGPIVVAGSARGVLDYPLLTTQERGSVGWRTCVDPLGAQAMTRYEAIAAYKYSEGHGKTQRYTLVRLQLITGKTHQIRVHLMELARRLNLKTHGIVGDYKYLPPHTLKLDKRICRRVFLHCYRLHFPMPDTEDQESKCRIRCPLPPELQEALKMVHFDKSLTAAYRKQNQKGSMMEVDDLMDQRKSTNIPGVTDYTAPWATRFMGSYKWGYE</sequence>
<dbReference type="Proteomes" id="UP000186817">
    <property type="component" value="Unassembled WGS sequence"/>
</dbReference>
<protein>
    <submittedName>
        <fullName evidence="3">Uncharacterized protein</fullName>
    </submittedName>
</protein>
<dbReference type="GO" id="GO:0003723">
    <property type="term" value="F:RNA binding"/>
    <property type="evidence" value="ECO:0007669"/>
    <property type="project" value="InterPro"/>
</dbReference>
<dbReference type="OrthoDB" id="418349at2759"/>
<reference evidence="3 4" key="1">
    <citation type="submission" date="2016-02" db="EMBL/GenBank/DDBJ databases">
        <title>Genome analysis of coral dinoflagellate symbionts highlights evolutionary adaptations to a symbiotic lifestyle.</title>
        <authorList>
            <person name="Aranda M."/>
            <person name="Li Y."/>
            <person name="Liew Y.J."/>
            <person name="Baumgarten S."/>
            <person name="Simakov O."/>
            <person name="Wilson M."/>
            <person name="Piel J."/>
            <person name="Ashoor H."/>
            <person name="Bougouffa S."/>
            <person name="Bajic V.B."/>
            <person name="Ryu T."/>
            <person name="Ravasi T."/>
            <person name="Bayer T."/>
            <person name="Micklem G."/>
            <person name="Kim H."/>
            <person name="Bhak J."/>
            <person name="Lajeunesse T.C."/>
            <person name="Voolstra C.R."/>
        </authorList>
    </citation>
    <scope>NUCLEOTIDE SEQUENCE [LARGE SCALE GENOMIC DNA]</scope>
    <source>
        <strain evidence="3 4">CCMP2467</strain>
    </source>
</reference>
<evidence type="ECO:0000256" key="2">
    <source>
        <dbReference type="SAM" id="MobiDB-lite"/>
    </source>
</evidence>
<feature type="compositionally biased region" description="Polar residues" evidence="2">
    <location>
        <begin position="212"/>
        <end position="222"/>
    </location>
</feature>
<feature type="region of interest" description="Disordered" evidence="2">
    <location>
        <begin position="425"/>
        <end position="478"/>
    </location>
</feature>